<comment type="caution">
    <text evidence="5">The sequence shown here is derived from an EMBL/GenBank/DDBJ whole genome shotgun (WGS) entry which is preliminary data.</text>
</comment>
<feature type="region of interest" description="Disordered" evidence="4">
    <location>
        <begin position="429"/>
        <end position="480"/>
    </location>
</feature>
<dbReference type="InterPro" id="IPR024079">
    <property type="entry name" value="MetalloPept_cat_dom_sf"/>
</dbReference>
<feature type="compositionally biased region" description="Polar residues" evidence="4">
    <location>
        <begin position="1056"/>
        <end position="1147"/>
    </location>
</feature>
<accession>A0AAD3CEQ7</accession>
<protein>
    <recommendedName>
        <fullName evidence="7">Peptidase M11 gametolysin domain-containing protein</fullName>
    </recommendedName>
</protein>
<keyword evidence="2" id="KW-0479">Metal-binding</keyword>
<name>A0AAD3CEQ7_9STRA</name>
<feature type="region of interest" description="Disordered" evidence="4">
    <location>
        <begin position="1226"/>
        <end position="1247"/>
    </location>
</feature>
<sequence>MPMAAELSRLRTKSKDDVSKIDRLQTIADVNGEHSFRGDRNLKLANNRYDIFSTSNKESNISTESQDSSETERRRSNIFFHEEVFEHAKSFQSGEIKKRSPINNNVFLQKAVKSDTSTTGDVPNNPETEKDEKKRKNHRKEKNRSSNNRVDSLHVDLDSRAMSPQAPTQAPTFSPTKTFECIGSIVDVQYEDLTSDGQFMACEISSGKSYKVTSVDKAFIKDNFGRGKFMSGDVKLTFAEDAILDESTGEIRSDFAPGLQQTETKEIVSDVPSTVPSLLPSLSSDGPSSISSHPPTKMRSDAPSLLPPPPPTDPCAGKCNDIRNCVVAGNVFKKCTSCENTFVNTEQGCICPPNTVLNEFYICECQLDSLYELDNTCLCSSGTEKIVRSSKFQCKEIRPSSIPSDLPTRMRSDAPSLLPSNLPSYSPSILISDGPSSIPSDPPTKMRSDAPSLSPSKLPSVNPWSKPQPKPVPKPVPPPRPPNPCEGQCKNGYCRVLPGNDFECTSCENTFVSTGKSCECPPDSTLNPGYNRCDCNINLSYKKNNTCRCPVKYEKTFNAGGNTFKCEYLDKNKEKKSLDEKTENRNSSSRLHSRHLQAQVGHCGTYLGGSCAGTRTVLVVRVEAVDKATTASESQLAESIFDNANDSLNLQSWYKQCSYNQLNFVPATGNGINGGVTTVTVSSSSTDGDTVMNNDIVAALNTKFSVANPKEIANHIMFCLPPGTMKSVAYAYLNNWRSVYSDNWCTFVSAQAHEIGHNLVLAHSGDPTAIGNAVSYGDKSGMMGFAYEKDDGPQQCFNAPKNWQLGWYDDKQIPVSFDGWEGNLIGLSDYGNSNAAAEDMVIARVNLNESYYVSFNRKAGINSGTVEGGDQVMVHKRDLGTDYGESDVLAYLDSGGAYTSQDKNFVVTVNSIDLTSNPARANVKIERFDPPPPCYTGTVSVLITPDPYPGETSWDIIDDAENVLASGGSTGASNIVLGDGYYTFSIYDKYGNGSYTFQVGSTFEVTGGDFGSQESTQFGICNDALSTAEHSSLPSFTPSVIPTSSPSLSMSITPSVQHSNAPSTTVSDFPSFLPSSKPTLSSSDIPSVQPSMIPSTTHSTVPTQLQSGRPSQVPSNKPSHSPSSTPSADAQTPTASPAPSHITSNSPSVKPYSLPSFMPSVIPSSSPSLSFSETPSLLHSDSPSSSGSPSNLPSSEPSLVQSDIPSVQLSIVPSYTLSLVPSLAQSGQPSQFPSKEMSKSPSNNPTMSKCFDRSGRQIFTLNGKSRKCRYIAKNKRKICTRGAKYCANESGKLVQDYSGICCDSCNVYYNDPRCSTLTVTSSPTISCKPTTIEVKLNDETNENGIILKKYNPSTGKFSIRVYSKGRKVFNEANKTYNFDVGCLETDACYRFIFRDKEKETDVSDGFINGDGYIKLVYGEETIKFSKFNNPERNAHKVRKKFGDSCPYFMNDDSRREGDIEFKRYLLTTNASTETYTENNRYEIYLVQFEHALFQPALINLSMQSNNPSVELTDKYSSSTFNLDDDTIEDFQRDGYAIFKEVFTQDTIDALNHRLELVLRGEYDTGMKPDKTPKLIKTPIISGENVDKAEIDKKALGYSGNPRKKVFQIINIHKSDQLFRSLVTCPLLGELVARVMKWEDGARLAQDQIWAKPPGSPPLAYHRDSPYFMFTPNDVATVWIAFDDMAPELGPLEYVKGSHRWGDGRWGSSQNFFQGDGGKALLYSAAERAGIDAQSLEYHSMAGLKAGGLSIHDGRTWHGSGQNKSSFPRRGIGLHFVPVNVRWTVDAKKSSLWRKYVEEVIDTGGELSEIEVDGQVFPVTWINPSKEEK</sequence>
<dbReference type="PANTHER" id="PTHR20883">
    <property type="entry name" value="PHYTANOYL-COA DIOXYGENASE DOMAIN CONTAINING 1"/>
    <property type="match status" value="1"/>
</dbReference>
<feature type="compositionally biased region" description="Pro residues" evidence="4">
    <location>
        <begin position="466"/>
        <end position="480"/>
    </location>
</feature>
<organism evidence="5 6">
    <name type="scientific">Chaetoceros tenuissimus</name>
    <dbReference type="NCBI Taxonomy" id="426638"/>
    <lineage>
        <taxon>Eukaryota</taxon>
        <taxon>Sar</taxon>
        <taxon>Stramenopiles</taxon>
        <taxon>Ochrophyta</taxon>
        <taxon>Bacillariophyta</taxon>
        <taxon>Coscinodiscophyceae</taxon>
        <taxon>Chaetocerotophycidae</taxon>
        <taxon>Chaetocerotales</taxon>
        <taxon>Chaetocerotaceae</taxon>
        <taxon>Chaetoceros</taxon>
    </lineage>
</organism>
<comment type="cofactor">
    <cofactor evidence="1">
        <name>Fe cation</name>
        <dbReference type="ChEBI" id="CHEBI:24875"/>
    </cofactor>
</comment>
<feature type="compositionally biased region" description="Low complexity" evidence="4">
    <location>
        <begin position="1163"/>
        <end position="1199"/>
    </location>
</feature>
<reference evidence="5 6" key="1">
    <citation type="journal article" date="2021" name="Sci. Rep.">
        <title>The genome of the diatom Chaetoceros tenuissimus carries an ancient integrated fragment of an extant virus.</title>
        <authorList>
            <person name="Hongo Y."/>
            <person name="Kimura K."/>
            <person name="Takaki Y."/>
            <person name="Yoshida Y."/>
            <person name="Baba S."/>
            <person name="Kobayashi G."/>
            <person name="Nagasaki K."/>
            <person name="Hano T."/>
            <person name="Tomaru Y."/>
        </authorList>
    </citation>
    <scope>NUCLEOTIDE SEQUENCE [LARGE SCALE GENOMIC DNA]</scope>
    <source>
        <strain evidence="5 6">NIES-3715</strain>
    </source>
</reference>
<feature type="region of interest" description="Disordered" evidence="4">
    <location>
        <begin position="110"/>
        <end position="154"/>
    </location>
</feature>
<evidence type="ECO:0008006" key="7">
    <source>
        <dbReference type="Google" id="ProtNLM"/>
    </source>
</evidence>
<dbReference type="PANTHER" id="PTHR20883:SF15">
    <property type="entry name" value="PHYTANOYL-COA DIOXYGENASE DOMAIN-CONTAINING PROTEIN 1"/>
    <property type="match status" value="1"/>
</dbReference>
<feature type="compositionally biased region" description="Low complexity" evidence="4">
    <location>
        <begin position="278"/>
        <end position="295"/>
    </location>
</feature>
<dbReference type="SUPFAM" id="SSF55486">
    <property type="entry name" value="Metalloproteases ('zincins'), catalytic domain"/>
    <property type="match status" value="1"/>
</dbReference>
<gene>
    <name evidence="5" type="ORF">CTEN210_01241</name>
</gene>
<dbReference type="Proteomes" id="UP001054902">
    <property type="component" value="Unassembled WGS sequence"/>
</dbReference>
<evidence type="ECO:0000313" key="5">
    <source>
        <dbReference type="EMBL" id="GFH44767.1"/>
    </source>
</evidence>
<evidence type="ECO:0000313" key="6">
    <source>
        <dbReference type="Proteomes" id="UP001054902"/>
    </source>
</evidence>
<proteinExistence type="predicted"/>
<feature type="compositionally biased region" description="Polar residues" evidence="4">
    <location>
        <begin position="52"/>
        <end position="68"/>
    </location>
</feature>
<evidence type="ECO:0000256" key="2">
    <source>
        <dbReference type="ARBA" id="ARBA00022723"/>
    </source>
</evidence>
<dbReference type="Gene3D" id="2.60.120.620">
    <property type="entry name" value="q2cbj1_9rhob like domain"/>
    <property type="match status" value="1"/>
</dbReference>
<feature type="compositionally biased region" description="Low complexity" evidence="4">
    <location>
        <begin position="1034"/>
        <end position="1055"/>
    </location>
</feature>
<evidence type="ECO:0000256" key="3">
    <source>
        <dbReference type="ARBA" id="ARBA00023004"/>
    </source>
</evidence>
<feature type="region of interest" description="Disordered" evidence="4">
    <location>
        <begin position="1032"/>
        <end position="1147"/>
    </location>
</feature>
<dbReference type="InterPro" id="IPR008775">
    <property type="entry name" value="Phytyl_CoA_dOase-like"/>
</dbReference>
<dbReference type="GO" id="GO:0046872">
    <property type="term" value="F:metal ion binding"/>
    <property type="evidence" value="ECO:0007669"/>
    <property type="project" value="UniProtKB-KW"/>
</dbReference>
<dbReference type="SUPFAM" id="SSF51197">
    <property type="entry name" value="Clavaminate synthase-like"/>
    <property type="match status" value="1"/>
</dbReference>
<evidence type="ECO:0000256" key="1">
    <source>
        <dbReference type="ARBA" id="ARBA00001962"/>
    </source>
</evidence>
<evidence type="ECO:0000256" key="4">
    <source>
        <dbReference type="SAM" id="MobiDB-lite"/>
    </source>
</evidence>
<keyword evidence="6" id="KW-1185">Reference proteome</keyword>
<feature type="compositionally biased region" description="Low complexity" evidence="4">
    <location>
        <begin position="429"/>
        <end position="439"/>
    </location>
</feature>
<feature type="region of interest" description="Disordered" evidence="4">
    <location>
        <begin position="52"/>
        <end position="73"/>
    </location>
</feature>
<dbReference type="GO" id="GO:0008237">
    <property type="term" value="F:metallopeptidase activity"/>
    <property type="evidence" value="ECO:0007669"/>
    <property type="project" value="InterPro"/>
</dbReference>
<feature type="region of interest" description="Disordered" evidence="4">
    <location>
        <begin position="1163"/>
        <end position="1200"/>
    </location>
</feature>
<dbReference type="Pfam" id="PF05721">
    <property type="entry name" value="PhyH"/>
    <property type="match status" value="1"/>
</dbReference>
<feature type="region of interest" description="Disordered" evidence="4">
    <location>
        <begin position="278"/>
        <end position="309"/>
    </location>
</feature>
<dbReference type="Gene3D" id="3.40.390.10">
    <property type="entry name" value="Collagenase (Catalytic Domain)"/>
    <property type="match status" value="1"/>
</dbReference>
<dbReference type="EMBL" id="BLLK01000020">
    <property type="protein sequence ID" value="GFH44767.1"/>
    <property type="molecule type" value="Genomic_DNA"/>
</dbReference>
<feature type="compositionally biased region" description="Polar residues" evidence="4">
    <location>
        <begin position="114"/>
        <end position="126"/>
    </location>
</feature>
<keyword evidence="3" id="KW-0408">Iron</keyword>